<reference evidence="1 2" key="1">
    <citation type="submission" date="2018-05" db="EMBL/GenBank/DDBJ databases">
        <title>Evolution of GPA BGCs.</title>
        <authorList>
            <person name="Waglechner N."/>
            <person name="Wright G.D."/>
        </authorList>
    </citation>
    <scope>NUCLEOTIDE SEQUENCE [LARGE SCALE GENOMIC DNA]</scope>
    <source>
        <strain evidence="1 2">DSM 5908</strain>
    </source>
</reference>
<protein>
    <recommendedName>
        <fullName evidence="3">TlpA family protein disulfide reductase</fullName>
    </recommendedName>
</protein>
<accession>A0A428WQ73</accession>
<sequence length="170" mass="18101">MCALLTAGSLLLNLGVVRRLREHESVLSEIRMRPPATPVLAIEPGESPTPFEAVDVDGRELTNRTIAFSRVTFFTADCQACEKALPEFLARPAADGEQTIAVVVGPEPATADQVERLRDRARVVREDFGGPVSTAFGVRGFPVTVLLDEDGRAATDLGGSDAAARNALVS</sequence>
<dbReference type="EMBL" id="QHHU01000017">
    <property type="protein sequence ID" value="RSM45237.1"/>
    <property type="molecule type" value="Genomic_DNA"/>
</dbReference>
<gene>
    <name evidence="1" type="ORF">DMA12_14520</name>
</gene>
<dbReference type="Gene3D" id="3.40.30.10">
    <property type="entry name" value="Glutaredoxin"/>
    <property type="match status" value="1"/>
</dbReference>
<evidence type="ECO:0000313" key="2">
    <source>
        <dbReference type="Proteomes" id="UP000286716"/>
    </source>
</evidence>
<organism evidence="1 2">
    <name type="scientific">Amycolatopsis balhimycina DSM 5908</name>
    <dbReference type="NCBI Taxonomy" id="1081091"/>
    <lineage>
        <taxon>Bacteria</taxon>
        <taxon>Bacillati</taxon>
        <taxon>Actinomycetota</taxon>
        <taxon>Actinomycetes</taxon>
        <taxon>Pseudonocardiales</taxon>
        <taxon>Pseudonocardiaceae</taxon>
        <taxon>Amycolatopsis</taxon>
    </lineage>
</organism>
<keyword evidence="2" id="KW-1185">Reference proteome</keyword>
<comment type="caution">
    <text evidence="1">The sequence shown here is derived from an EMBL/GenBank/DDBJ whole genome shotgun (WGS) entry which is preliminary data.</text>
</comment>
<evidence type="ECO:0000313" key="1">
    <source>
        <dbReference type="EMBL" id="RSM45237.1"/>
    </source>
</evidence>
<dbReference type="Proteomes" id="UP000286716">
    <property type="component" value="Unassembled WGS sequence"/>
</dbReference>
<evidence type="ECO:0008006" key="3">
    <source>
        <dbReference type="Google" id="ProtNLM"/>
    </source>
</evidence>
<dbReference type="InterPro" id="IPR036249">
    <property type="entry name" value="Thioredoxin-like_sf"/>
</dbReference>
<proteinExistence type="predicted"/>
<dbReference type="SUPFAM" id="SSF52833">
    <property type="entry name" value="Thioredoxin-like"/>
    <property type="match status" value="1"/>
</dbReference>
<dbReference type="AlphaFoldDB" id="A0A428WQ73"/>
<name>A0A428WQ73_AMYBA</name>